<reference evidence="2 3" key="1">
    <citation type="submission" date="2019-07" db="EMBL/GenBank/DDBJ databases">
        <title>Litoreibacter alkalisoli sp. nov., isolated from saline-alkaline soil.</title>
        <authorList>
            <person name="Wang S."/>
            <person name="Xu L."/>
            <person name="Xing Y.-T."/>
            <person name="Sun J.-Q."/>
        </authorList>
    </citation>
    <scope>NUCLEOTIDE SEQUENCE [LARGE SCALE GENOMIC DNA]</scope>
    <source>
        <strain evidence="2 3">LN3S51</strain>
    </source>
</reference>
<keyword evidence="3" id="KW-1185">Reference proteome</keyword>
<protein>
    <submittedName>
        <fullName evidence="2">Uncharacterized protein</fullName>
    </submittedName>
</protein>
<evidence type="ECO:0000313" key="2">
    <source>
        <dbReference type="EMBL" id="QDY69713.1"/>
    </source>
</evidence>
<evidence type="ECO:0000256" key="1">
    <source>
        <dbReference type="SAM" id="SignalP"/>
    </source>
</evidence>
<accession>A0A5B8IW39</accession>
<proteinExistence type="predicted"/>
<keyword evidence="1" id="KW-0732">Signal</keyword>
<dbReference type="KEGG" id="lit:FPZ52_08820"/>
<dbReference type="OrthoDB" id="7265885at2"/>
<dbReference type="AlphaFoldDB" id="A0A5B8IW39"/>
<dbReference type="EMBL" id="CP042261">
    <property type="protein sequence ID" value="QDY69713.1"/>
    <property type="molecule type" value="Genomic_DNA"/>
</dbReference>
<organism evidence="2 3">
    <name type="scientific">Qingshengfaniella alkalisoli</name>
    <dbReference type="NCBI Taxonomy" id="2599296"/>
    <lineage>
        <taxon>Bacteria</taxon>
        <taxon>Pseudomonadati</taxon>
        <taxon>Pseudomonadota</taxon>
        <taxon>Alphaproteobacteria</taxon>
        <taxon>Rhodobacterales</taxon>
        <taxon>Paracoccaceae</taxon>
        <taxon>Qingshengfaniella</taxon>
    </lineage>
</organism>
<dbReference type="Proteomes" id="UP000318483">
    <property type="component" value="Chromosome"/>
</dbReference>
<gene>
    <name evidence="2" type="ORF">FPZ52_08820</name>
</gene>
<sequence length="187" mass="19790">MKALLPAALSVLVVTTPVFADEVTDTLDAIRKAYDEGNISKALEELSFAQAQMQAMKADSFAQFLPEAPEGWEREISTEMSGPMMFAGGGTGAEATYRKDDESFTISLMADSPLIGMMSGLLSNPMVAMASGGKVHRVGDMKVLSQDGSLSALVGSNILVQAEGAAEDVMMPVVETIDFAALEDFKP</sequence>
<feature type="chain" id="PRO_5022672170" evidence="1">
    <location>
        <begin position="21"/>
        <end position="187"/>
    </location>
</feature>
<dbReference type="RefSeq" id="WP_146365090.1">
    <property type="nucleotide sequence ID" value="NZ_CP042261.1"/>
</dbReference>
<feature type="signal peptide" evidence="1">
    <location>
        <begin position="1"/>
        <end position="20"/>
    </location>
</feature>
<name>A0A5B8IW39_9RHOB</name>
<evidence type="ECO:0000313" key="3">
    <source>
        <dbReference type="Proteomes" id="UP000318483"/>
    </source>
</evidence>